<evidence type="ECO:0000313" key="1">
    <source>
        <dbReference type="EMBL" id="SVC90744.1"/>
    </source>
</evidence>
<gene>
    <name evidence="1" type="ORF">METZ01_LOCUS343598</name>
</gene>
<name>A0A382QZ22_9ZZZZ</name>
<dbReference type="AlphaFoldDB" id="A0A382QZ22"/>
<protein>
    <submittedName>
        <fullName evidence="1">Uncharacterized protein</fullName>
    </submittedName>
</protein>
<proteinExistence type="predicted"/>
<dbReference type="EMBL" id="UINC01117954">
    <property type="protein sequence ID" value="SVC90744.1"/>
    <property type="molecule type" value="Genomic_DNA"/>
</dbReference>
<accession>A0A382QZ22</accession>
<organism evidence="1">
    <name type="scientific">marine metagenome</name>
    <dbReference type="NCBI Taxonomy" id="408172"/>
    <lineage>
        <taxon>unclassified sequences</taxon>
        <taxon>metagenomes</taxon>
        <taxon>ecological metagenomes</taxon>
    </lineage>
</organism>
<feature type="non-terminal residue" evidence="1">
    <location>
        <position position="1"/>
    </location>
</feature>
<feature type="non-terminal residue" evidence="1">
    <location>
        <position position="73"/>
    </location>
</feature>
<sequence length="73" mass="8667">MILSDTNFIKGPRYRETITQRPNRRDCGLCRLRRVHAGGVYTQCPGYGNIRLGMFFSVERYHMRQQNRVSRTM</sequence>
<reference evidence="1" key="1">
    <citation type="submission" date="2018-05" db="EMBL/GenBank/DDBJ databases">
        <authorList>
            <person name="Lanie J.A."/>
            <person name="Ng W.-L."/>
            <person name="Kazmierczak K.M."/>
            <person name="Andrzejewski T.M."/>
            <person name="Davidsen T.M."/>
            <person name="Wayne K.J."/>
            <person name="Tettelin H."/>
            <person name="Glass J.I."/>
            <person name="Rusch D."/>
            <person name="Podicherti R."/>
            <person name="Tsui H.-C.T."/>
            <person name="Winkler M.E."/>
        </authorList>
    </citation>
    <scope>NUCLEOTIDE SEQUENCE</scope>
</reference>